<dbReference type="InterPro" id="IPR011527">
    <property type="entry name" value="ABC1_TM_dom"/>
</dbReference>
<protein>
    <submittedName>
        <fullName evidence="14">ATP-binding cassette domain-containing protein</fullName>
    </submittedName>
</protein>
<dbReference type="PRINTS" id="PR00103">
    <property type="entry name" value="CAMPKINASE"/>
</dbReference>
<dbReference type="SUPFAM" id="SSF52540">
    <property type="entry name" value="P-loop containing nucleoside triphosphate hydrolases"/>
    <property type="match status" value="1"/>
</dbReference>
<keyword evidence="4 10" id="KW-0812">Transmembrane</keyword>
<proteinExistence type="predicted"/>
<feature type="transmembrane region" description="Helical" evidence="10">
    <location>
        <begin position="247"/>
        <end position="268"/>
    </location>
</feature>
<dbReference type="CDD" id="cd00038">
    <property type="entry name" value="CAP_ED"/>
    <property type="match status" value="1"/>
</dbReference>
<dbReference type="Pfam" id="PF00027">
    <property type="entry name" value="cNMP_binding"/>
    <property type="match status" value="1"/>
</dbReference>
<name>A0A972H021_9BACL</name>
<organism evidence="14 15">
    <name type="scientific">Paenibacillus foliorum</name>
    <dbReference type="NCBI Taxonomy" id="2654974"/>
    <lineage>
        <taxon>Bacteria</taxon>
        <taxon>Bacillati</taxon>
        <taxon>Bacillota</taxon>
        <taxon>Bacilli</taxon>
        <taxon>Bacillales</taxon>
        <taxon>Paenibacillaceae</taxon>
        <taxon>Paenibacillus</taxon>
    </lineage>
</organism>
<keyword evidence="15" id="KW-1185">Reference proteome</keyword>
<dbReference type="InterPro" id="IPR000595">
    <property type="entry name" value="cNMP-bd_dom"/>
</dbReference>
<evidence type="ECO:0000256" key="6">
    <source>
        <dbReference type="ARBA" id="ARBA00022840"/>
    </source>
</evidence>
<keyword evidence="6 14" id="KW-0067">ATP-binding</keyword>
<dbReference type="PROSITE" id="PS50929">
    <property type="entry name" value="ABC_TM1F"/>
    <property type="match status" value="1"/>
</dbReference>
<keyword evidence="9" id="KW-0010">Activator</keyword>
<dbReference type="Gene3D" id="2.60.120.10">
    <property type="entry name" value="Jelly Rolls"/>
    <property type="match status" value="1"/>
</dbReference>
<evidence type="ECO:0000313" key="15">
    <source>
        <dbReference type="Proteomes" id="UP000641588"/>
    </source>
</evidence>
<keyword evidence="8 10" id="KW-0472">Membrane</keyword>
<comment type="subcellular location">
    <subcellularLocation>
        <location evidence="1">Cell membrane</location>
        <topology evidence="1">Multi-pass membrane protein</topology>
    </subcellularLocation>
</comment>
<dbReference type="Gene3D" id="3.40.50.300">
    <property type="entry name" value="P-loop containing nucleotide triphosphate hydrolases"/>
    <property type="match status" value="1"/>
</dbReference>
<dbReference type="InterPro" id="IPR027417">
    <property type="entry name" value="P-loop_NTPase"/>
</dbReference>
<dbReference type="SUPFAM" id="SSF90123">
    <property type="entry name" value="ABC transporter transmembrane region"/>
    <property type="match status" value="1"/>
</dbReference>
<sequence length="717" mass="80049">MTLIFIRMMRHYLASQKLLCVLFAVSILIEIGYAVAAPLSLKYLVDFAFVPKDAQMFILILSLLIIGSLFNIGAGASGDYTLAKLSGRLLHMLRTELFTHMQKQSLDFFVRYRVGDITTRFNSDLSTIERVIGATFPFGLKEGVTVIVGLCLLFSLEWRLALAVLLGSSLLFIGPRLLQQRAETASRTVKEAEADFAGTIDESLKGHKTIKGLHLQDLLLEKANMQIQSLFTLGLRKSIMNSLMERIPMTALMVINAIMIGFGGWLIFQDKLSIGEFVAFFTLFLSVGQSVFHLSFLIPNIIESGVSFERVNQVLEDRPAVAEADHPVDIPSISSHIRMDEVTFGYADGPDILKHASLYIPAGSFAAFVGPSGSGKSTALQLLQRFYDPRQGRVTIDDLDLKQISEKSLREQMGIVFQDTFLFNVTVKENIMLGNRNLTEVDMVAAAKAANMHETIMSWPQGYDTPILQEGASLSGGQRQRLSIARTLLRKPSILLLDEVTSALDPATEADINRTLEQLKGNTTIVSVTHRLSSIVHADLIFVYEDGQVVEVGSHEELLSREGLYREMWEKQAGFSLSQDGLHARVDVNRLGKIPIFEGMAQELLLHLTTLLTTETYERGHTIMREGDEGDKFYIIARGSVEVRKQLLDENRRVAVLQDGDHFGEIALLKNIPRTASIIAIEPTVLLSLRREWFLELTASYPQLLEVVERTIVNRMK</sequence>
<feature type="domain" description="ABC transporter" evidence="12">
    <location>
        <begin position="337"/>
        <end position="571"/>
    </location>
</feature>
<dbReference type="PROSITE" id="PS00889">
    <property type="entry name" value="CNMP_BINDING_2"/>
    <property type="match status" value="1"/>
</dbReference>
<evidence type="ECO:0000256" key="5">
    <source>
        <dbReference type="ARBA" id="ARBA00022741"/>
    </source>
</evidence>
<evidence type="ECO:0000259" key="13">
    <source>
        <dbReference type="PROSITE" id="PS50929"/>
    </source>
</evidence>
<dbReference type="GO" id="GO:0015421">
    <property type="term" value="F:ABC-type oligopeptide transporter activity"/>
    <property type="evidence" value="ECO:0007669"/>
    <property type="project" value="TreeGrafter"/>
</dbReference>
<dbReference type="InterPro" id="IPR036640">
    <property type="entry name" value="ABC1_TM_sf"/>
</dbReference>
<feature type="transmembrane region" description="Helical" evidence="10">
    <location>
        <begin position="274"/>
        <end position="298"/>
    </location>
</feature>
<evidence type="ECO:0000259" key="11">
    <source>
        <dbReference type="PROSITE" id="PS50042"/>
    </source>
</evidence>
<dbReference type="PANTHER" id="PTHR43394:SF1">
    <property type="entry name" value="ATP-BINDING CASSETTE SUB-FAMILY B MEMBER 10, MITOCHONDRIAL"/>
    <property type="match status" value="1"/>
</dbReference>
<dbReference type="InterPro" id="IPR018488">
    <property type="entry name" value="cNMP-bd_CS"/>
</dbReference>
<dbReference type="InterPro" id="IPR003593">
    <property type="entry name" value="AAA+_ATPase"/>
</dbReference>
<evidence type="ECO:0000256" key="9">
    <source>
        <dbReference type="ARBA" id="ARBA00023159"/>
    </source>
</evidence>
<dbReference type="InterPro" id="IPR014710">
    <property type="entry name" value="RmlC-like_jellyroll"/>
</dbReference>
<evidence type="ECO:0000256" key="8">
    <source>
        <dbReference type="ARBA" id="ARBA00023136"/>
    </source>
</evidence>
<dbReference type="Gene3D" id="1.20.1560.10">
    <property type="entry name" value="ABC transporter type 1, transmembrane domain"/>
    <property type="match status" value="1"/>
</dbReference>
<evidence type="ECO:0000256" key="1">
    <source>
        <dbReference type="ARBA" id="ARBA00004651"/>
    </source>
</evidence>
<evidence type="ECO:0000259" key="12">
    <source>
        <dbReference type="PROSITE" id="PS50893"/>
    </source>
</evidence>
<dbReference type="SUPFAM" id="SSF51206">
    <property type="entry name" value="cAMP-binding domain-like"/>
    <property type="match status" value="1"/>
</dbReference>
<reference evidence="14" key="1">
    <citation type="submission" date="2019-10" db="EMBL/GenBank/DDBJ databases">
        <title>Description of Paenibacillus glebae sp. nov.</title>
        <authorList>
            <person name="Carlier A."/>
            <person name="Qi S."/>
        </authorList>
    </citation>
    <scope>NUCLEOTIDE SEQUENCE</scope>
    <source>
        <strain evidence="14">LMG 31456</strain>
    </source>
</reference>
<dbReference type="AlphaFoldDB" id="A0A972H021"/>
<dbReference type="GO" id="GO:0005886">
    <property type="term" value="C:plasma membrane"/>
    <property type="evidence" value="ECO:0007669"/>
    <property type="project" value="UniProtKB-SubCell"/>
</dbReference>
<evidence type="ECO:0000256" key="3">
    <source>
        <dbReference type="ARBA" id="ARBA00022475"/>
    </source>
</evidence>
<dbReference type="GO" id="GO:0005524">
    <property type="term" value="F:ATP binding"/>
    <property type="evidence" value="ECO:0007669"/>
    <property type="project" value="UniProtKB-KW"/>
</dbReference>
<evidence type="ECO:0000313" key="14">
    <source>
        <dbReference type="EMBL" id="NOU97739.1"/>
    </source>
</evidence>
<dbReference type="PANTHER" id="PTHR43394">
    <property type="entry name" value="ATP-DEPENDENT PERMEASE MDL1, MITOCHONDRIAL"/>
    <property type="match status" value="1"/>
</dbReference>
<feature type="domain" description="ABC transmembrane type-1" evidence="13">
    <location>
        <begin position="21"/>
        <end position="303"/>
    </location>
</feature>
<dbReference type="EMBL" id="WHOD01000121">
    <property type="protein sequence ID" value="NOU97739.1"/>
    <property type="molecule type" value="Genomic_DNA"/>
</dbReference>
<evidence type="ECO:0000256" key="10">
    <source>
        <dbReference type="SAM" id="Phobius"/>
    </source>
</evidence>
<evidence type="ECO:0000256" key="2">
    <source>
        <dbReference type="ARBA" id="ARBA00022448"/>
    </source>
</evidence>
<feature type="transmembrane region" description="Helical" evidence="10">
    <location>
        <begin position="131"/>
        <end position="155"/>
    </location>
</feature>
<keyword evidence="7 10" id="KW-1133">Transmembrane helix</keyword>
<dbReference type="InterPro" id="IPR039421">
    <property type="entry name" value="Type_1_exporter"/>
</dbReference>
<keyword evidence="3" id="KW-1003">Cell membrane</keyword>
<dbReference type="FunFam" id="3.40.50.300:FF:000221">
    <property type="entry name" value="Multidrug ABC transporter ATP-binding protein"/>
    <property type="match status" value="1"/>
</dbReference>
<dbReference type="SMART" id="SM00382">
    <property type="entry name" value="AAA"/>
    <property type="match status" value="1"/>
</dbReference>
<gene>
    <name evidence="14" type="ORF">GC093_31590</name>
</gene>
<evidence type="ECO:0000256" key="4">
    <source>
        <dbReference type="ARBA" id="ARBA00022692"/>
    </source>
</evidence>
<dbReference type="GO" id="GO:0016887">
    <property type="term" value="F:ATP hydrolysis activity"/>
    <property type="evidence" value="ECO:0007669"/>
    <property type="project" value="InterPro"/>
</dbReference>
<keyword evidence="2" id="KW-0813">Transport</keyword>
<dbReference type="PROSITE" id="PS50042">
    <property type="entry name" value="CNMP_BINDING_3"/>
    <property type="match status" value="1"/>
</dbReference>
<dbReference type="InterPro" id="IPR018490">
    <property type="entry name" value="cNMP-bd_dom_sf"/>
</dbReference>
<keyword evidence="5" id="KW-0547">Nucleotide-binding</keyword>
<feature type="transmembrane region" description="Helical" evidence="10">
    <location>
        <begin position="56"/>
        <end position="82"/>
    </location>
</feature>
<dbReference type="Pfam" id="PF00664">
    <property type="entry name" value="ABC_membrane"/>
    <property type="match status" value="1"/>
</dbReference>
<comment type="caution">
    <text evidence="14">The sequence shown here is derived from an EMBL/GenBank/DDBJ whole genome shotgun (WGS) entry which is preliminary data.</text>
</comment>
<dbReference type="CDD" id="cd07346">
    <property type="entry name" value="ABC_6TM_exporters"/>
    <property type="match status" value="1"/>
</dbReference>
<dbReference type="SMART" id="SM00100">
    <property type="entry name" value="cNMP"/>
    <property type="match status" value="1"/>
</dbReference>
<dbReference type="InterPro" id="IPR017871">
    <property type="entry name" value="ABC_transporter-like_CS"/>
</dbReference>
<dbReference type="InterPro" id="IPR003439">
    <property type="entry name" value="ABC_transporter-like_ATP-bd"/>
</dbReference>
<dbReference type="PROSITE" id="PS50893">
    <property type="entry name" value="ABC_TRANSPORTER_2"/>
    <property type="match status" value="1"/>
</dbReference>
<dbReference type="Pfam" id="PF00005">
    <property type="entry name" value="ABC_tran"/>
    <property type="match status" value="1"/>
</dbReference>
<accession>A0A972H021</accession>
<dbReference type="Proteomes" id="UP000641588">
    <property type="component" value="Unassembled WGS sequence"/>
</dbReference>
<evidence type="ECO:0000256" key="7">
    <source>
        <dbReference type="ARBA" id="ARBA00022989"/>
    </source>
</evidence>
<feature type="domain" description="Cyclic nucleotide-binding" evidence="11">
    <location>
        <begin position="596"/>
        <end position="697"/>
    </location>
</feature>
<dbReference type="PROSITE" id="PS00211">
    <property type="entry name" value="ABC_TRANSPORTER_1"/>
    <property type="match status" value="1"/>
</dbReference>